<proteinExistence type="predicted"/>
<dbReference type="SMART" id="SM00388">
    <property type="entry name" value="HisKA"/>
    <property type="match status" value="1"/>
</dbReference>
<evidence type="ECO:0000256" key="13">
    <source>
        <dbReference type="ARBA" id="ARBA00023136"/>
    </source>
</evidence>
<dbReference type="AlphaFoldDB" id="A0A0V8QEE3"/>
<dbReference type="InterPro" id="IPR050398">
    <property type="entry name" value="HssS/ArlS-like"/>
</dbReference>
<dbReference type="Pfam" id="PF00512">
    <property type="entry name" value="HisKA"/>
    <property type="match status" value="1"/>
</dbReference>
<evidence type="ECO:0000256" key="10">
    <source>
        <dbReference type="ARBA" id="ARBA00022840"/>
    </source>
</evidence>
<dbReference type="GO" id="GO:0005524">
    <property type="term" value="F:ATP binding"/>
    <property type="evidence" value="ECO:0007669"/>
    <property type="project" value="UniProtKB-KW"/>
</dbReference>
<dbReference type="Gene3D" id="3.30.565.10">
    <property type="entry name" value="Histidine kinase-like ATPase, C-terminal domain"/>
    <property type="match status" value="1"/>
</dbReference>
<dbReference type="RefSeq" id="WP_058352804.1">
    <property type="nucleotide sequence ID" value="NZ_CABMMD010000155.1"/>
</dbReference>
<dbReference type="PRINTS" id="PR00344">
    <property type="entry name" value="BCTRLSENSOR"/>
</dbReference>
<keyword evidence="4" id="KW-1003">Cell membrane</keyword>
<evidence type="ECO:0000259" key="15">
    <source>
        <dbReference type="PROSITE" id="PS50109"/>
    </source>
</evidence>
<accession>A0A0V8QEE3</accession>
<evidence type="ECO:0000256" key="4">
    <source>
        <dbReference type="ARBA" id="ARBA00022475"/>
    </source>
</evidence>
<organism evidence="16 17">
    <name type="scientific">Acetivibrio ethanolgignens</name>
    <dbReference type="NCBI Taxonomy" id="290052"/>
    <lineage>
        <taxon>Bacteria</taxon>
        <taxon>Bacillati</taxon>
        <taxon>Bacillota</taxon>
        <taxon>Clostridia</taxon>
        <taxon>Eubacteriales</taxon>
        <taxon>Oscillospiraceae</taxon>
        <taxon>Acetivibrio</taxon>
    </lineage>
</organism>
<comment type="catalytic activity">
    <reaction evidence="1">
        <text>ATP + protein L-histidine = ADP + protein N-phospho-L-histidine.</text>
        <dbReference type="EC" id="2.7.13.3"/>
    </reaction>
</comment>
<comment type="subcellular location">
    <subcellularLocation>
        <location evidence="2">Cell membrane</location>
        <topology evidence="2">Multi-pass membrane protein</topology>
    </subcellularLocation>
</comment>
<keyword evidence="10" id="KW-0067">ATP-binding</keyword>
<evidence type="ECO:0000313" key="17">
    <source>
        <dbReference type="Proteomes" id="UP000054874"/>
    </source>
</evidence>
<evidence type="ECO:0000256" key="7">
    <source>
        <dbReference type="ARBA" id="ARBA00022692"/>
    </source>
</evidence>
<dbReference type="InterPro" id="IPR036097">
    <property type="entry name" value="HisK_dim/P_sf"/>
</dbReference>
<dbReference type="InterPro" id="IPR005467">
    <property type="entry name" value="His_kinase_dom"/>
</dbReference>
<name>A0A0V8QEE3_9FIRM</name>
<dbReference type="EMBL" id="LNAM01000155">
    <property type="protein sequence ID" value="KSV58961.1"/>
    <property type="molecule type" value="Genomic_DNA"/>
</dbReference>
<evidence type="ECO:0000256" key="14">
    <source>
        <dbReference type="SAM" id="Phobius"/>
    </source>
</evidence>
<evidence type="ECO:0000256" key="5">
    <source>
        <dbReference type="ARBA" id="ARBA00022553"/>
    </source>
</evidence>
<dbReference type="SUPFAM" id="SSF55874">
    <property type="entry name" value="ATPase domain of HSP90 chaperone/DNA topoisomerase II/histidine kinase"/>
    <property type="match status" value="1"/>
</dbReference>
<comment type="caution">
    <text evidence="16">The sequence shown here is derived from an EMBL/GenBank/DDBJ whole genome shotgun (WGS) entry which is preliminary data.</text>
</comment>
<evidence type="ECO:0000256" key="2">
    <source>
        <dbReference type="ARBA" id="ARBA00004651"/>
    </source>
</evidence>
<keyword evidence="7 14" id="KW-0812">Transmembrane</keyword>
<evidence type="ECO:0000256" key="9">
    <source>
        <dbReference type="ARBA" id="ARBA00022777"/>
    </source>
</evidence>
<keyword evidence="5" id="KW-0597">Phosphoprotein</keyword>
<dbReference type="SMART" id="SM00387">
    <property type="entry name" value="HATPase_c"/>
    <property type="match status" value="1"/>
</dbReference>
<dbReference type="GO" id="GO:0000155">
    <property type="term" value="F:phosphorelay sensor kinase activity"/>
    <property type="evidence" value="ECO:0007669"/>
    <property type="project" value="InterPro"/>
</dbReference>
<sequence>MKKGRKLKNGLFLLPTVIILVTVSIMAVVSNYIIQGYISKVAMQLIGARLEVLDTYYNDGVYEGYYTEETEFLMSVYHLIFDEKGTLLYPCEPWESEKEQQRTMRIAKAYKSNTGLSLDGKKGKLFIGEETYYVNSKIYTGGYDGFFVRKNIGVGEKKPYVVLACTNITPVEEFQSILNKVLMGQLCLCGLIALMTITGVAGGIDRSFERLKRYIIKAGNRETLTEVPSFPYREFNEVADTVLHMSEMIEKAEKTQEQFFQNISHELRTPLMSIQGYAEGILFGAVKDVDKAAEAIVKNSKKMAELVDEILYLSRIDASEHLNKEKFGLQELICRCLWYMKGEADKRGIEIIYRPGEEEIMLLGDEKMIERAVSNILSNALRYAKSKIILTSEEESSKVVVKVTDDGDGIDEADLPHIFERFYKGKHGKTGIGLAITAEAVRKHGGTICVQASRGATTFIIELPEDAAATN</sequence>
<dbReference type="SUPFAM" id="SSF47384">
    <property type="entry name" value="Homodimeric domain of signal transducing histidine kinase"/>
    <property type="match status" value="1"/>
</dbReference>
<feature type="transmembrane region" description="Helical" evidence="14">
    <location>
        <begin position="182"/>
        <end position="204"/>
    </location>
</feature>
<keyword evidence="11 14" id="KW-1133">Transmembrane helix</keyword>
<dbReference type="PANTHER" id="PTHR45528:SF1">
    <property type="entry name" value="SENSOR HISTIDINE KINASE CPXA"/>
    <property type="match status" value="1"/>
</dbReference>
<evidence type="ECO:0000256" key="11">
    <source>
        <dbReference type="ARBA" id="ARBA00022989"/>
    </source>
</evidence>
<dbReference type="Pfam" id="PF02518">
    <property type="entry name" value="HATPase_c"/>
    <property type="match status" value="1"/>
</dbReference>
<dbReference type="OrthoDB" id="9780718at2"/>
<keyword evidence="13 14" id="KW-0472">Membrane</keyword>
<dbReference type="InterPro" id="IPR003594">
    <property type="entry name" value="HATPase_dom"/>
</dbReference>
<dbReference type="InterPro" id="IPR004358">
    <property type="entry name" value="Sig_transdc_His_kin-like_C"/>
</dbReference>
<evidence type="ECO:0000256" key="1">
    <source>
        <dbReference type="ARBA" id="ARBA00000085"/>
    </source>
</evidence>
<keyword evidence="12" id="KW-0902">Two-component regulatory system</keyword>
<dbReference type="Gene3D" id="1.10.287.130">
    <property type="match status" value="1"/>
</dbReference>
<dbReference type="InterPro" id="IPR003661">
    <property type="entry name" value="HisK_dim/P_dom"/>
</dbReference>
<keyword evidence="8" id="KW-0547">Nucleotide-binding</keyword>
<evidence type="ECO:0000256" key="3">
    <source>
        <dbReference type="ARBA" id="ARBA00012438"/>
    </source>
</evidence>
<dbReference type="FunFam" id="1.10.287.130:FF:000001">
    <property type="entry name" value="Two-component sensor histidine kinase"/>
    <property type="match status" value="1"/>
</dbReference>
<evidence type="ECO:0000256" key="6">
    <source>
        <dbReference type="ARBA" id="ARBA00022679"/>
    </source>
</evidence>
<dbReference type="Proteomes" id="UP000054874">
    <property type="component" value="Unassembled WGS sequence"/>
</dbReference>
<feature type="transmembrane region" description="Helical" evidence="14">
    <location>
        <begin position="12"/>
        <end position="34"/>
    </location>
</feature>
<dbReference type="GO" id="GO:0005886">
    <property type="term" value="C:plasma membrane"/>
    <property type="evidence" value="ECO:0007669"/>
    <property type="project" value="UniProtKB-SubCell"/>
</dbReference>
<evidence type="ECO:0000313" key="16">
    <source>
        <dbReference type="EMBL" id="KSV58961.1"/>
    </source>
</evidence>
<keyword evidence="6" id="KW-0808">Transferase</keyword>
<protein>
    <recommendedName>
        <fullName evidence="3">histidine kinase</fullName>
        <ecNumber evidence="3">2.7.13.3</ecNumber>
    </recommendedName>
</protein>
<keyword evidence="9" id="KW-0418">Kinase</keyword>
<evidence type="ECO:0000256" key="12">
    <source>
        <dbReference type="ARBA" id="ARBA00023012"/>
    </source>
</evidence>
<dbReference type="InterPro" id="IPR036890">
    <property type="entry name" value="HATPase_C_sf"/>
</dbReference>
<dbReference type="PANTHER" id="PTHR45528">
    <property type="entry name" value="SENSOR HISTIDINE KINASE CPXA"/>
    <property type="match status" value="1"/>
</dbReference>
<gene>
    <name evidence="16" type="ORF">ASU35_10720</name>
</gene>
<dbReference type="EC" id="2.7.13.3" evidence="3"/>
<dbReference type="PROSITE" id="PS50109">
    <property type="entry name" value="HIS_KIN"/>
    <property type="match status" value="1"/>
</dbReference>
<dbReference type="STRING" id="290052.ASU35_10720"/>
<reference evidence="16 17" key="1">
    <citation type="submission" date="2015-11" db="EMBL/GenBank/DDBJ databases">
        <title>Butyribacter intestini gen. nov., sp. nov., a butyric acid-producing bacterium of the family Lachnospiraceae isolated from the human faeces.</title>
        <authorList>
            <person name="Zou Y."/>
            <person name="Xue W."/>
            <person name="Luo G."/>
            <person name="Lv M."/>
        </authorList>
    </citation>
    <scope>NUCLEOTIDE SEQUENCE [LARGE SCALE GENOMIC DNA]</scope>
    <source>
        <strain evidence="16 17">ACET-33324</strain>
    </source>
</reference>
<evidence type="ECO:0000256" key="8">
    <source>
        <dbReference type="ARBA" id="ARBA00022741"/>
    </source>
</evidence>
<keyword evidence="17" id="KW-1185">Reference proteome</keyword>
<feature type="domain" description="Histidine kinase" evidence="15">
    <location>
        <begin position="262"/>
        <end position="467"/>
    </location>
</feature>
<dbReference type="CDD" id="cd00075">
    <property type="entry name" value="HATPase"/>
    <property type="match status" value="1"/>
</dbReference>
<dbReference type="CDD" id="cd00082">
    <property type="entry name" value="HisKA"/>
    <property type="match status" value="1"/>
</dbReference>